<feature type="chain" id="PRO_5038586367" evidence="6">
    <location>
        <begin position="29"/>
        <end position="425"/>
    </location>
</feature>
<sequence>MKKNIITIFAAMLALNACSGFLDQYPHAAIAPDAVTAKDIPAMRNGMYNSVQNTPGVYSYMIFDILGGDLTQTSYNPIDVINSVMSPLSSTITNQWYGYYDALYQVNNMIAAAERFPEAAESAVSLGEAHYFRAWIYLNLVTRWSDVPILRQNTMEKVARDPAADVWDFIDEELELAGSLLGESDSYYYVSGDAVKALAARVRLYEGRNEEAAALAEELITSGGYSLDSFATIFDISRPTNSETIFAFLNLNAAESSINISDLCHTYGYVNKGQGRYLVTEQAVNMFPAGDERTAISILDVDGVKCMHKYPSGQAGRDPFIVSRLGEMYLVSAEAQGYPAGVARLNELRNFRGLPDISVANADQFINAILDERRRELMGENHIWYDFVRTGTAIERLGIQEYQQLFPIPGKELQLNDLLEPNPGY</sequence>
<evidence type="ECO:0000256" key="2">
    <source>
        <dbReference type="ARBA" id="ARBA00006275"/>
    </source>
</evidence>
<evidence type="ECO:0000256" key="3">
    <source>
        <dbReference type="ARBA" id="ARBA00022729"/>
    </source>
</evidence>
<feature type="domain" description="RagB/SusD" evidence="7">
    <location>
        <begin position="309"/>
        <end position="397"/>
    </location>
</feature>
<gene>
    <name evidence="9" type="ORF">IAB99_08270</name>
</gene>
<dbReference type="InterPro" id="IPR012944">
    <property type="entry name" value="SusD_RagB_dom"/>
</dbReference>
<dbReference type="Pfam" id="PF07980">
    <property type="entry name" value="SusD_RagB"/>
    <property type="match status" value="1"/>
</dbReference>
<proteinExistence type="inferred from homology"/>
<evidence type="ECO:0000259" key="7">
    <source>
        <dbReference type="Pfam" id="PF07980"/>
    </source>
</evidence>
<dbReference type="Proteomes" id="UP000823660">
    <property type="component" value="Unassembled WGS sequence"/>
</dbReference>
<evidence type="ECO:0000256" key="4">
    <source>
        <dbReference type="ARBA" id="ARBA00023136"/>
    </source>
</evidence>
<dbReference type="InterPro" id="IPR033985">
    <property type="entry name" value="SusD-like_N"/>
</dbReference>
<dbReference type="AlphaFoldDB" id="A0A9D9I826"/>
<evidence type="ECO:0000256" key="6">
    <source>
        <dbReference type="SAM" id="SignalP"/>
    </source>
</evidence>
<evidence type="ECO:0000259" key="8">
    <source>
        <dbReference type="Pfam" id="PF14322"/>
    </source>
</evidence>
<keyword evidence="4" id="KW-0472">Membrane</keyword>
<dbReference type="InterPro" id="IPR011990">
    <property type="entry name" value="TPR-like_helical_dom_sf"/>
</dbReference>
<name>A0A9D9I826_9BACT</name>
<dbReference type="GO" id="GO:0009279">
    <property type="term" value="C:cell outer membrane"/>
    <property type="evidence" value="ECO:0007669"/>
    <property type="project" value="UniProtKB-SubCell"/>
</dbReference>
<reference evidence="9" key="2">
    <citation type="journal article" date="2021" name="PeerJ">
        <title>Extensive microbial diversity within the chicken gut microbiome revealed by metagenomics and culture.</title>
        <authorList>
            <person name="Gilroy R."/>
            <person name="Ravi A."/>
            <person name="Getino M."/>
            <person name="Pursley I."/>
            <person name="Horton D.L."/>
            <person name="Alikhan N.F."/>
            <person name="Baker D."/>
            <person name="Gharbi K."/>
            <person name="Hall N."/>
            <person name="Watson M."/>
            <person name="Adriaenssens E.M."/>
            <person name="Foster-Nyarko E."/>
            <person name="Jarju S."/>
            <person name="Secka A."/>
            <person name="Antonio M."/>
            <person name="Oren A."/>
            <person name="Chaudhuri R.R."/>
            <person name="La Ragione R."/>
            <person name="Hildebrand F."/>
            <person name="Pallen M.J."/>
        </authorList>
    </citation>
    <scope>NUCLEOTIDE SEQUENCE</scope>
    <source>
        <strain evidence="9">B1-15692</strain>
    </source>
</reference>
<comment type="similarity">
    <text evidence="2">Belongs to the SusD family.</text>
</comment>
<dbReference type="Pfam" id="PF14322">
    <property type="entry name" value="SusD-like_3"/>
    <property type="match status" value="1"/>
</dbReference>
<keyword evidence="3 6" id="KW-0732">Signal</keyword>
<evidence type="ECO:0000313" key="10">
    <source>
        <dbReference type="Proteomes" id="UP000823660"/>
    </source>
</evidence>
<dbReference type="EMBL" id="JADIMH010000051">
    <property type="protein sequence ID" value="MBO8467738.1"/>
    <property type="molecule type" value="Genomic_DNA"/>
</dbReference>
<comment type="subcellular location">
    <subcellularLocation>
        <location evidence="1">Cell outer membrane</location>
    </subcellularLocation>
</comment>
<dbReference type="SUPFAM" id="SSF48452">
    <property type="entry name" value="TPR-like"/>
    <property type="match status" value="1"/>
</dbReference>
<evidence type="ECO:0000256" key="1">
    <source>
        <dbReference type="ARBA" id="ARBA00004442"/>
    </source>
</evidence>
<evidence type="ECO:0000256" key="5">
    <source>
        <dbReference type="ARBA" id="ARBA00023237"/>
    </source>
</evidence>
<organism evidence="9 10">
    <name type="scientific">Candidatus Cryptobacteroides faecipullorum</name>
    <dbReference type="NCBI Taxonomy" id="2840764"/>
    <lineage>
        <taxon>Bacteria</taxon>
        <taxon>Pseudomonadati</taxon>
        <taxon>Bacteroidota</taxon>
        <taxon>Bacteroidia</taxon>
        <taxon>Bacteroidales</taxon>
        <taxon>Candidatus Cryptobacteroides</taxon>
    </lineage>
</organism>
<dbReference type="Gene3D" id="1.25.40.390">
    <property type="match status" value="2"/>
</dbReference>
<keyword evidence="5" id="KW-0998">Cell outer membrane</keyword>
<evidence type="ECO:0000313" key="9">
    <source>
        <dbReference type="EMBL" id="MBO8467738.1"/>
    </source>
</evidence>
<feature type="domain" description="SusD-like N-terminal" evidence="8">
    <location>
        <begin position="21"/>
        <end position="204"/>
    </location>
</feature>
<reference evidence="9" key="1">
    <citation type="submission" date="2020-10" db="EMBL/GenBank/DDBJ databases">
        <authorList>
            <person name="Gilroy R."/>
        </authorList>
    </citation>
    <scope>NUCLEOTIDE SEQUENCE</scope>
    <source>
        <strain evidence="9">B1-15692</strain>
    </source>
</reference>
<feature type="signal peptide" evidence="6">
    <location>
        <begin position="1"/>
        <end position="28"/>
    </location>
</feature>
<comment type="caution">
    <text evidence="9">The sequence shown here is derived from an EMBL/GenBank/DDBJ whole genome shotgun (WGS) entry which is preliminary data.</text>
</comment>
<protein>
    <submittedName>
        <fullName evidence="9">RagB/SusD family nutrient uptake outer membrane protein</fullName>
    </submittedName>
</protein>
<accession>A0A9D9I826</accession>